<sequence length="1619" mass="186042">MDSLNSISIFSAQITRTTPTDSIISLLSELRLKMNYHFFSNLSNDEKSIVYNYLWTRLHNMWRNGPRELKNSTATTIGNIIVHLAPFYTDDLMKSLIITLKNYKTTSILYFSCFCYLSKFYSPKSIEGCLKDIDIFNLISVRNANHLPKMTKELFGLPNQLLFSLAEHYLYLLNKDPDNKYISQAANIIISQNPQSFTGLIKEDTPLEIIAAVFGNKLPILDELIVKSISDKTLQALHDYGTPAKKLSASCKILSSLITNNQISSDIVHGIFTKEFLQKNDLLEDILLLPIEPSIVISLYGNQNIQTNLVNIDGQFLESNGFPDNSSMGFQIDNSNSNISTVFNSNDFNDMVDSPETSLLVNDGNTNISIPGTLAKDISFLPPLPLPDHPSNKHKKVSFSKSETAFEGPPKEVKIDLKSSKSIDLTKVSPPTIPKIFSSSSVDNQSILISENDYNDVSPEKRKKTQFNTPEMERARSHRRNNHRLSLDVKSGAMLHNALQSALTKNNENENQTNNYLLRLNPKYTSPLINYFKRYPEYQNELCNLILYSISIYKIKSLYSNPSKDTDDDLKKSSLKNEALYSALKAVSEVNMNFQPTILNTILQQIFEMIDYKNDDNESALNYVTDITLNVKILEMIGSLKADRLTQKTANKMFELIEKASISNVDVIRKKAKKAFVSLSNQTSIDLFKFFFDIYIQKLDLFNEKEFAMRLSFIAYVMNHISTQLPLSFSSIATFLYEALTLKDSFHRNDMLNVFKILSVLVPTINDPQILIVFIQHAMNMIKKNYSDFTGEDFCSSDQKAPFFNNRYQVENTLVQVDMDIVSNPRIWHRKSLKCAHVAYAFLATVPWDKFELTSNDKLLLEQLISAMSVLLPKETSTFMLMLRDSHLISSVFRAKIISSLNKVSRRKEDLIAFLPVIRVMCKMNEKYKLLNIEFVLDSLLNMMPRLNNITTDQAISIQLFLSERKIETTDFTEFQKILNSQASHSEPLNLDNNDQESEDEDDIENQSYEMLDEKELKSLIFSITPLVFANLDVPPEFLQPFQIRNFCVNSAYAIDEDQCKQLFQFALSNSSPRVLFHIIRYSQKMNYNINIEENLDNPLLNSKRLFPCVFQSLTYRKRGFKSLSQRCNQYINQFYPNGFLSFVLDATDDQRNNAILLLQFDPTYFINQFSQIESFTTRQLINICIYIQNVKFPRELIFKFVIELLSKSAKSQSYNKINIVRRIMTIYLTCYGNSVKRAPKQIYGIIACELGLPIPLDHNSPFVRKLTSADLVEFGYAITALSSYFDCQSLLEQMAALFTKNSSNYLRFLYKNNSKGTIDHLPDCLNVILPSIRHQAVYLATKFVHKNIDFNITSDFINNVVKQLDLFVPLPISGSGNNKITNDDTANCFYCFATCILHHELSSSAQKTIYNMMYEKMSFEISSFSIGRFISLFKILTNQEYLRNDIYNDIFQRCSFLVDSRTSIRPFFIDLYATISKAINKQKVFSEKMIEYMMNTLSYESPNVSEAASVEIMKLASNTDEANNILPFEIPDFFTFFTAIIAIEKKNRSMVHDELQKRYKGTHLLALQMLKKPKYRIFSPLVAFITDDIDVPPKLKEFLDSIENKIQRVYATDTYHEF</sequence>
<gene>
    <name evidence="2" type="ORF">M9Y10_011484</name>
</gene>
<reference evidence="2 3" key="1">
    <citation type="submission" date="2024-04" db="EMBL/GenBank/DDBJ databases">
        <title>Tritrichomonas musculus Genome.</title>
        <authorList>
            <person name="Alves-Ferreira E."/>
            <person name="Grigg M."/>
            <person name="Lorenzi H."/>
            <person name="Galac M."/>
        </authorList>
    </citation>
    <scope>NUCLEOTIDE SEQUENCE [LARGE SCALE GENOMIC DNA]</scope>
    <source>
        <strain evidence="2 3">EAF2021</strain>
    </source>
</reference>
<feature type="region of interest" description="Disordered" evidence="1">
    <location>
        <begin position="458"/>
        <end position="480"/>
    </location>
</feature>
<organism evidence="2 3">
    <name type="scientific">Tritrichomonas musculus</name>
    <dbReference type="NCBI Taxonomy" id="1915356"/>
    <lineage>
        <taxon>Eukaryota</taxon>
        <taxon>Metamonada</taxon>
        <taxon>Parabasalia</taxon>
        <taxon>Tritrichomonadida</taxon>
        <taxon>Tritrichomonadidae</taxon>
        <taxon>Tritrichomonas</taxon>
    </lineage>
</organism>
<dbReference type="Proteomes" id="UP001470230">
    <property type="component" value="Unassembled WGS sequence"/>
</dbReference>
<feature type="region of interest" description="Disordered" evidence="1">
    <location>
        <begin position="985"/>
        <end position="1005"/>
    </location>
</feature>
<dbReference type="EMBL" id="JAPFFF010000017">
    <property type="protein sequence ID" value="KAK8863794.1"/>
    <property type="molecule type" value="Genomic_DNA"/>
</dbReference>
<evidence type="ECO:0000313" key="3">
    <source>
        <dbReference type="Proteomes" id="UP001470230"/>
    </source>
</evidence>
<evidence type="ECO:0000313" key="2">
    <source>
        <dbReference type="EMBL" id="KAK8863794.1"/>
    </source>
</evidence>
<name>A0ABR2IJK2_9EUKA</name>
<feature type="compositionally biased region" description="Acidic residues" evidence="1">
    <location>
        <begin position="994"/>
        <end position="1005"/>
    </location>
</feature>
<keyword evidence="3" id="KW-1185">Reference proteome</keyword>
<proteinExistence type="predicted"/>
<accession>A0ABR2IJK2</accession>
<comment type="caution">
    <text evidence="2">The sequence shown here is derived from an EMBL/GenBank/DDBJ whole genome shotgun (WGS) entry which is preliminary data.</text>
</comment>
<evidence type="ECO:0000256" key="1">
    <source>
        <dbReference type="SAM" id="MobiDB-lite"/>
    </source>
</evidence>
<protein>
    <submittedName>
        <fullName evidence="2">Uncharacterized protein</fullName>
    </submittedName>
</protein>